<dbReference type="EMBL" id="JARVKF010000157">
    <property type="protein sequence ID" value="KAK9421793.1"/>
    <property type="molecule type" value="Genomic_DNA"/>
</dbReference>
<proteinExistence type="predicted"/>
<feature type="signal peptide" evidence="2">
    <location>
        <begin position="1"/>
        <end position="20"/>
    </location>
</feature>
<accession>A0ABR2V4E7</accession>
<organism evidence="3 4">
    <name type="scientific">Seiridium unicorne</name>
    <dbReference type="NCBI Taxonomy" id="138068"/>
    <lineage>
        <taxon>Eukaryota</taxon>
        <taxon>Fungi</taxon>
        <taxon>Dikarya</taxon>
        <taxon>Ascomycota</taxon>
        <taxon>Pezizomycotina</taxon>
        <taxon>Sordariomycetes</taxon>
        <taxon>Xylariomycetidae</taxon>
        <taxon>Amphisphaeriales</taxon>
        <taxon>Sporocadaceae</taxon>
        <taxon>Seiridium</taxon>
    </lineage>
</organism>
<keyword evidence="2" id="KW-0732">Signal</keyword>
<name>A0ABR2V4E7_9PEZI</name>
<comment type="caution">
    <text evidence="3">The sequence shown here is derived from an EMBL/GenBank/DDBJ whole genome shotgun (WGS) entry which is preliminary data.</text>
</comment>
<evidence type="ECO:0000313" key="4">
    <source>
        <dbReference type="Proteomes" id="UP001408356"/>
    </source>
</evidence>
<feature type="chain" id="PRO_5046302440" description="Apple domain-containing protein" evidence="2">
    <location>
        <begin position="21"/>
        <end position="379"/>
    </location>
</feature>
<gene>
    <name evidence="3" type="ORF">SUNI508_05394</name>
</gene>
<evidence type="ECO:0008006" key="5">
    <source>
        <dbReference type="Google" id="ProtNLM"/>
    </source>
</evidence>
<keyword evidence="4" id="KW-1185">Reference proteome</keyword>
<sequence length="379" mass="38952">MKFNHPSALVASALSALVAAAPQVRSVSSNNTITGSSESTITSAVTCRTIHGTVSHKCVPTTETSIHLEPTTLVVTVLTTATSTVTPDIETITSTATNTSTTTVTDSTVTDTFSTTATVVSTSTVTDTTTETSTEAASVTSTETATSTVPAPAGFTPITDSSGYSDYVSTKRQALQRDVRLEAGNSTEQSPYAMNDGALLYPDNVICATEIHTEVVQTTTVVVSTATVTAPVETFTASATTTTTSTSTVVPDDVSTTLSFTSTSTEVTTTTSTATSVTTTTATAIVTATETDYAACATPNVLGPRINDGTYVTLGQAIVGIQLNTIAYTSAYDCCVACQQSTSCVYAHALPSYECYMAIARDSGNCVAGAVTSSFYSDV</sequence>
<reference evidence="3 4" key="1">
    <citation type="journal article" date="2024" name="J. Plant Pathol.">
        <title>Sequence and assembly of the genome of Seiridium unicorne, isolate CBS 538.82, causal agent of cypress canker disease.</title>
        <authorList>
            <person name="Scali E."/>
            <person name="Rocca G.D."/>
            <person name="Danti R."/>
            <person name="Garbelotto M."/>
            <person name="Barberini S."/>
            <person name="Baroncelli R."/>
            <person name="Emiliani G."/>
        </authorList>
    </citation>
    <scope>NUCLEOTIDE SEQUENCE [LARGE SCALE GENOMIC DNA]</scope>
    <source>
        <strain evidence="3 4">BM-138-508</strain>
    </source>
</reference>
<feature type="compositionally biased region" description="Low complexity" evidence="1">
    <location>
        <begin position="128"/>
        <end position="149"/>
    </location>
</feature>
<evidence type="ECO:0000313" key="3">
    <source>
        <dbReference type="EMBL" id="KAK9421793.1"/>
    </source>
</evidence>
<feature type="region of interest" description="Disordered" evidence="1">
    <location>
        <begin position="128"/>
        <end position="157"/>
    </location>
</feature>
<protein>
    <recommendedName>
        <fullName evidence="5">Apple domain-containing protein</fullName>
    </recommendedName>
</protein>
<dbReference type="Proteomes" id="UP001408356">
    <property type="component" value="Unassembled WGS sequence"/>
</dbReference>
<evidence type="ECO:0000256" key="2">
    <source>
        <dbReference type="SAM" id="SignalP"/>
    </source>
</evidence>
<evidence type="ECO:0000256" key="1">
    <source>
        <dbReference type="SAM" id="MobiDB-lite"/>
    </source>
</evidence>